<keyword evidence="3" id="KW-1185">Reference proteome</keyword>
<comment type="caution">
    <text evidence="2">The sequence shown here is derived from an EMBL/GenBank/DDBJ whole genome shotgun (WGS) entry which is preliminary data.</text>
</comment>
<dbReference type="AlphaFoldDB" id="A0A2A9PF64"/>
<proteinExistence type="predicted"/>
<protein>
    <submittedName>
        <fullName evidence="2">Uncharacterized protein</fullName>
    </submittedName>
</protein>
<feature type="region of interest" description="Disordered" evidence="1">
    <location>
        <begin position="49"/>
        <end position="70"/>
    </location>
</feature>
<reference evidence="2 3" key="2">
    <citation type="journal article" date="2017" name="Sci. Rep.">
        <title>Ant-infecting Ophiocordyceps genomes reveal a high diversity of potential behavioral manipulation genes and a possible major role for enterotoxins.</title>
        <authorList>
            <person name="de Bekker C."/>
            <person name="Ohm R.A."/>
            <person name="Evans H.C."/>
            <person name="Brachmann A."/>
            <person name="Hughes D.P."/>
        </authorList>
    </citation>
    <scope>NUCLEOTIDE SEQUENCE [LARGE SCALE GENOMIC DNA]</scope>
    <source>
        <strain evidence="2 3">SC16a</strain>
    </source>
</reference>
<sequence>MIQGGRLRKSTIMLRLKTFFKVFELEAYPELSTHPPHPRTRSSWALPPVIPAVAGGDPPPKPPRHFHEPWKRQAPGLTRKQLRAEVAKITQMPDVVEILSTICKRRNISGEEIEKCVDDFAGQLYRNAQKNNGDRETVARASQGQLSAFV</sequence>
<dbReference type="EMBL" id="LAZP02000183">
    <property type="protein sequence ID" value="PFH59651.1"/>
    <property type="molecule type" value="Genomic_DNA"/>
</dbReference>
<dbReference type="Proteomes" id="UP000037136">
    <property type="component" value="Unassembled WGS sequence"/>
</dbReference>
<gene>
    <name evidence="2" type="ORF">XA68_12056</name>
</gene>
<organism evidence="2 3">
    <name type="scientific">Ophiocordyceps unilateralis</name>
    <name type="common">Zombie-ant fungus</name>
    <name type="synonym">Torrubia unilateralis</name>
    <dbReference type="NCBI Taxonomy" id="268505"/>
    <lineage>
        <taxon>Eukaryota</taxon>
        <taxon>Fungi</taxon>
        <taxon>Dikarya</taxon>
        <taxon>Ascomycota</taxon>
        <taxon>Pezizomycotina</taxon>
        <taxon>Sordariomycetes</taxon>
        <taxon>Hypocreomycetidae</taxon>
        <taxon>Hypocreales</taxon>
        <taxon>Ophiocordycipitaceae</taxon>
        <taxon>Ophiocordyceps</taxon>
    </lineage>
</organism>
<name>A0A2A9PF64_OPHUN</name>
<accession>A0A2A9PF64</accession>
<evidence type="ECO:0000256" key="1">
    <source>
        <dbReference type="SAM" id="MobiDB-lite"/>
    </source>
</evidence>
<evidence type="ECO:0000313" key="2">
    <source>
        <dbReference type="EMBL" id="PFH59651.1"/>
    </source>
</evidence>
<evidence type="ECO:0000313" key="3">
    <source>
        <dbReference type="Proteomes" id="UP000037136"/>
    </source>
</evidence>
<reference evidence="2 3" key="1">
    <citation type="journal article" date="2015" name="BMC Genomics">
        <title>Gene expression during zombie ant biting behavior reflects the complexity underlying fungal parasitic behavioral manipulation.</title>
        <authorList>
            <person name="de Bekker C."/>
            <person name="Ohm R.A."/>
            <person name="Loreto R.G."/>
            <person name="Sebastian A."/>
            <person name="Albert I."/>
            <person name="Merrow M."/>
            <person name="Brachmann A."/>
            <person name="Hughes D.P."/>
        </authorList>
    </citation>
    <scope>NUCLEOTIDE SEQUENCE [LARGE SCALE GENOMIC DNA]</scope>
    <source>
        <strain evidence="2 3">SC16a</strain>
    </source>
</reference>